<dbReference type="AlphaFoldDB" id="A0A1A7YU75"/>
<reference evidence="1" key="1">
    <citation type="submission" date="2016-05" db="EMBL/GenBank/DDBJ databases">
        <authorList>
            <person name="Lavstsen T."/>
            <person name="Jespersen J.S."/>
        </authorList>
    </citation>
    <scope>NUCLEOTIDE SEQUENCE</scope>
    <source>
        <tissue evidence="1">Brain</tissue>
    </source>
</reference>
<proteinExistence type="predicted"/>
<organism evidence="1">
    <name type="scientific">Iconisemion striatum</name>
    <dbReference type="NCBI Taxonomy" id="60296"/>
    <lineage>
        <taxon>Eukaryota</taxon>
        <taxon>Metazoa</taxon>
        <taxon>Chordata</taxon>
        <taxon>Craniata</taxon>
        <taxon>Vertebrata</taxon>
        <taxon>Euteleostomi</taxon>
        <taxon>Actinopterygii</taxon>
        <taxon>Neopterygii</taxon>
        <taxon>Teleostei</taxon>
        <taxon>Neoteleostei</taxon>
        <taxon>Acanthomorphata</taxon>
        <taxon>Ovalentaria</taxon>
        <taxon>Atherinomorphae</taxon>
        <taxon>Cyprinodontiformes</taxon>
        <taxon>Nothobranchiidae</taxon>
        <taxon>Iconisemion</taxon>
    </lineage>
</organism>
<gene>
    <name evidence="1" type="primary">Nfu_g_1_022275</name>
</gene>
<evidence type="ECO:0000313" key="1">
    <source>
        <dbReference type="EMBL" id="SBP33756.1"/>
    </source>
</evidence>
<feature type="non-terminal residue" evidence="1">
    <location>
        <position position="1"/>
    </location>
</feature>
<protein>
    <submittedName>
        <fullName evidence="1">Uncharacterized protein</fullName>
    </submittedName>
</protein>
<reference evidence="1" key="2">
    <citation type="submission" date="2016-06" db="EMBL/GenBank/DDBJ databases">
        <title>The genome of a short-lived fish provides insights into sex chromosome evolution and the genetic control of aging.</title>
        <authorList>
            <person name="Reichwald K."/>
            <person name="Felder M."/>
            <person name="Petzold A."/>
            <person name="Koch P."/>
            <person name="Groth M."/>
            <person name="Platzer M."/>
        </authorList>
    </citation>
    <scope>NUCLEOTIDE SEQUENCE</scope>
    <source>
        <tissue evidence="1">Brain</tissue>
    </source>
</reference>
<sequence>GPFLFSETAGPLVLGFLWFQGPHVSSVHAQNPGVHLFPGKILDLSVIERAISHKLWSCWETFHRLVFKDHFLGHFRDPQTTCIGIYSETALGRSCG</sequence>
<accession>A0A1A7YU75</accession>
<name>A0A1A7YU75_9TELE</name>
<dbReference type="EMBL" id="HADX01011524">
    <property type="protein sequence ID" value="SBP33756.1"/>
    <property type="molecule type" value="Transcribed_RNA"/>
</dbReference>
<feature type="non-terminal residue" evidence="1">
    <location>
        <position position="96"/>
    </location>
</feature>